<accession>A0A3A5LDH3</accession>
<organism evidence="2 3">
    <name type="scientific">Mesorhizobium waimense</name>
    <dbReference type="NCBI Taxonomy" id="1300307"/>
    <lineage>
        <taxon>Bacteria</taxon>
        <taxon>Pseudomonadati</taxon>
        <taxon>Pseudomonadota</taxon>
        <taxon>Alphaproteobacteria</taxon>
        <taxon>Hyphomicrobiales</taxon>
        <taxon>Phyllobacteriaceae</taxon>
        <taxon>Mesorhizobium</taxon>
    </lineage>
</organism>
<reference evidence="2 3" key="1">
    <citation type="submission" date="2018-09" db="EMBL/GenBank/DDBJ databases">
        <title>Mesorhizobium carmichaelinearum sp. nov. isolated from Carmichaelinea spp. root nodules in New Zealand.</title>
        <authorList>
            <person name="De Meyer S.E."/>
        </authorList>
    </citation>
    <scope>NUCLEOTIDE SEQUENCE [LARGE SCALE GENOMIC DNA]</scope>
    <source>
        <strain evidence="2 3">ICMP19557</strain>
    </source>
</reference>
<dbReference type="InterPro" id="IPR019302">
    <property type="entry name" value="CAP12/PCTIR_TIR_dom"/>
</dbReference>
<dbReference type="GO" id="GO:0050135">
    <property type="term" value="F:NADP+ nucleosidase activity"/>
    <property type="evidence" value="ECO:0007669"/>
    <property type="project" value="InterPro"/>
</dbReference>
<dbReference type="OrthoDB" id="5497289at2"/>
<feature type="domain" description="CD-NTase-associated protein 12/Pycsar effector protein TIR" evidence="1">
    <location>
        <begin position="5"/>
        <end position="127"/>
    </location>
</feature>
<comment type="caution">
    <text evidence="2">The sequence shown here is derived from an EMBL/GenBank/DDBJ whole genome shotgun (WGS) entry which is preliminary data.</text>
</comment>
<dbReference type="RefSeq" id="WP_120011957.1">
    <property type="nucleotide sequence ID" value="NZ_QZWZ01000001.1"/>
</dbReference>
<dbReference type="AlphaFoldDB" id="A0A3A5LDH3"/>
<keyword evidence="3" id="KW-1185">Reference proteome</keyword>
<proteinExistence type="predicted"/>
<name>A0A3A5LDH3_9HYPH</name>
<dbReference type="Proteomes" id="UP000272706">
    <property type="component" value="Unassembled WGS sequence"/>
</dbReference>
<evidence type="ECO:0000259" key="1">
    <source>
        <dbReference type="Pfam" id="PF10137"/>
    </source>
</evidence>
<evidence type="ECO:0000313" key="3">
    <source>
        <dbReference type="Proteomes" id="UP000272706"/>
    </source>
</evidence>
<gene>
    <name evidence="2" type="ORF">D3227_01790</name>
</gene>
<dbReference type="EMBL" id="QZWZ01000001">
    <property type="protein sequence ID" value="RJT42614.1"/>
    <property type="molecule type" value="Genomic_DNA"/>
</dbReference>
<protein>
    <submittedName>
        <fullName evidence="2">Nucleotide-binding protein</fullName>
    </submittedName>
</protein>
<dbReference type="Pfam" id="PF10137">
    <property type="entry name" value="CAP12-PCTIR_TIR"/>
    <property type="match status" value="1"/>
</dbReference>
<sequence>MAKPRIFLGSSGKQKKLLDALTRGLEEIAQVEPWTTSFSPGTTTLGRLIELTREVDFAAFVFAQDDWTSASHPESSHSVSAQASPRDNVVFEAGLFGGVLGMRRTFILHANGAKLPSDLLGLTSVRYGDAATAAEMRAINQKLRNAIESEGHVARIEGLWWQFSLSERTAKEPSAVSLLRISRNRDGALELTGRSWQENGSLSARYWSEALKEKREPSGIFYYWNGERPLDANAPQLHGTGEIRLETADRASGYFTTRADTQPELNARTSGVYLRADAEDLSILDGRDNQRRVELIAEQLSHWQSIKNG</sequence>
<evidence type="ECO:0000313" key="2">
    <source>
        <dbReference type="EMBL" id="RJT42614.1"/>
    </source>
</evidence>